<accession>A0A1G9IH64</accession>
<reference evidence="2 3" key="1">
    <citation type="submission" date="2016-10" db="EMBL/GenBank/DDBJ databases">
        <authorList>
            <person name="de Groot N.N."/>
        </authorList>
    </citation>
    <scope>NUCLEOTIDE SEQUENCE [LARGE SCALE GENOMIC DNA]</scope>
    <source>
        <strain evidence="2 3">CGMCC 1.9159</strain>
    </source>
</reference>
<dbReference type="AlphaFoldDB" id="A0A1G9IH64"/>
<dbReference type="InterPro" id="IPR036291">
    <property type="entry name" value="NAD(P)-bd_dom_sf"/>
</dbReference>
<dbReference type="Pfam" id="PF21135">
    <property type="entry name" value="DRL_cat"/>
    <property type="match status" value="1"/>
</dbReference>
<dbReference type="SMART" id="SM00858">
    <property type="entry name" value="SAF"/>
    <property type="match status" value="1"/>
</dbReference>
<feature type="domain" description="SAF" evidence="1">
    <location>
        <begin position="361"/>
        <end position="427"/>
    </location>
</feature>
<keyword evidence="3" id="KW-1185">Reference proteome</keyword>
<sequence length="451" mass="48533">MNLHGLLKDRERAGTPVRVGVIGAGKFASMFFSQIPTTPGLHLVTVVDLDVERAKASLARTGWDEEDFSATSTADALSSGRTYLTTDVSELFDCPEIEVVVEVTGNPIAGTHHALGAIAARKHIVMVNVEADAFVGPLLREKADEAGVIYSLAYGDQPALICEMVDWARAIGLRVVSAGKGTKYLPEYRKSTPETVWDHYGFTDEQLARGDFNPKMFNSFLDGTKSAIEMAALANATGLAVPEEGLEFPPVSALELASELRPMSVGGVLPRSGMVEVVSSLHRDGSQVENDLRWGVYVTFEAPNDYAANCFAEYGLQTDETGRYGALYRPYHLIGLELGVSVASIATRGEPTGRPVAFVGDVAARAKRDLRAGDELDGEGGYLVVGEVIPARKSLEIGALPLGLAGGGAVLLRDVAEGEIIRWEDVELPSDNEAIRLRREMEQQWGEKVLG</sequence>
<dbReference type="GO" id="GO:0000166">
    <property type="term" value="F:nucleotide binding"/>
    <property type="evidence" value="ECO:0007669"/>
    <property type="project" value="InterPro"/>
</dbReference>
<protein>
    <submittedName>
        <fullName evidence="2">Predicted homoserine dehydrogenase, contains C-terminal SAF domain</fullName>
    </submittedName>
</protein>
<name>A0A1G9IH64_9ACTN</name>
<dbReference type="InterPro" id="IPR013974">
    <property type="entry name" value="SAF"/>
</dbReference>
<dbReference type="Proteomes" id="UP000199475">
    <property type="component" value="Unassembled WGS sequence"/>
</dbReference>
<dbReference type="PANTHER" id="PTHR37850">
    <property type="entry name" value="STRU PROTEIN"/>
    <property type="match status" value="1"/>
</dbReference>
<evidence type="ECO:0000259" key="1">
    <source>
        <dbReference type="SMART" id="SM00858"/>
    </source>
</evidence>
<dbReference type="CDD" id="cd11616">
    <property type="entry name" value="SAF_DH_OX_like"/>
    <property type="match status" value="1"/>
</dbReference>
<dbReference type="EMBL" id="FNGP01000001">
    <property type="protein sequence ID" value="SDL24254.1"/>
    <property type="molecule type" value="Genomic_DNA"/>
</dbReference>
<evidence type="ECO:0000313" key="2">
    <source>
        <dbReference type="EMBL" id="SDL24254.1"/>
    </source>
</evidence>
<gene>
    <name evidence="2" type="ORF">SAMN04488242_0924</name>
</gene>
<dbReference type="PANTHER" id="PTHR37850:SF3">
    <property type="entry name" value="BLR7815 PROTEIN"/>
    <property type="match status" value="1"/>
</dbReference>
<dbReference type="OrthoDB" id="9777844at2"/>
<dbReference type="SUPFAM" id="SSF51735">
    <property type="entry name" value="NAD(P)-binding Rossmann-fold domains"/>
    <property type="match status" value="1"/>
</dbReference>
<dbReference type="Gene3D" id="3.40.50.720">
    <property type="entry name" value="NAD(P)-binding Rossmann-like Domain"/>
    <property type="match status" value="1"/>
</dbReference>
<dbReference type="STRING" id="686624.SAMN04488242_0924"/>
<proteinExistence type="predicted"/>
<dbReference type="Pfam" id="PF01408">
    <property type="entry name" value="GFO_IDH_MocA"/>
    <property type="match status" value="1"/>
</dbReference>
<dbReference type="Pfam" id="PF08666">
    <property type="entry name" value="SAF"/>
    <property type="match status" value="1"/>
</dbReference>
<organism evidence="2 3">
    <name type="scientific">Tessaracoccus oleiagri</name>
    <dbReference type="NCBI Taxonomy" id="686624"/>
    <lineage>
        <taxon>Bacteria</taxon>
        <taxon>Bacillati</taxon>
        <taxon>Actinomycetota</taxon>
        <taxon>Actinomycetes</taxon>
        <taxon>Propionibacteriales</taxon>
        <taxon>Propionibacteriaceae</taxon>
        <taxon>Tessaracoccus</taxon>
    </lineage>
</organism>
<dbReference type="InterPro" id="IPR000683">
    <property type="entry name" value="Gfo/Idh/MocA-like_OxRdtase_N"/>
</dbReference>
<dbReference type="InterPro" id="IPR048423">
    <property type="entry name" value="DRL_cat"/>
</dbReference>
<evidence type="ECO:0000313" key="3">
    <source>
        <dbReference type="Proteomes" id="UP000199475"/>
    </source>
</evidence>
<dbReference type="RefSeq" id="WP_093249291.1">
    <property type="nucleotide sequence ID" value="NZ_FNGP01000001.1"/>
</dbReference>